<dbReference type="GO" id="GO:0008270">
    <property type="term" value="F:zinc ion binding"/>
    <property type="evidence" value="ECO:0007669"/>
    <property type="project" value="InterPro"/>
</dbReference>
<evidence type="ECO:0000256" key="10">
    <source>
        <dbReference type="ARBA" id="ARBA00022833"/>
    </source>
</evidence>
<dbReference type="EC" id="3.4.11.2" evidence="4"/>
<dbReference type="GO" id="GO:0006508">
    <property type="term" value="P:proteolysis"/>
    <property type="evidence" value="ECO:0007669"/>
    <property type="project" value="UniProtKB-KW"/>
</dbReference>
<dbReference type="Pfam" id="PF17900">
    <property type="entry name" value="Peptidase_M1_N"/>
    <property type="match status" value="1"/>
</dbReference>
<evidence type="ECO:0000256" key="5">
    <source>
        <dbReference type="ARBA" id="ARBA00015611"/>
    </source>
</evidence>
<proteinExistence type="inferred from homology"/>
<evidence type="ECO:0000256" key="1">
    <source>
        <dbReference type="ARBA" id="ARBA00000098"/>
    </source>
</evidence>
<dbReference type="InterPro" id="IPR042097">
    <property type="entry name" value="Aminopeptidase_N-like_N_sf"/>
</dbReference>
<reference evidence="14 15" key="1">
    <citation type="submission" date="2019-09" db="EMBL/GenBank/DDBJ databases">
        <authorList>
            <person name="Cao W.R."/>
        </authorList>
    </citation>
    <scope>NUCLEOTIDE SEQUENCE [LARGE SCALE GENOMIC DNA]</scope>
    <source>
        <strain evidence="14 15">B1N29</strain>
    </source>
</reference>
<evidence type="ECO:0000313" key="15">
    <source>
        <dbReference type="Proteomes" id="UP000441333"/>
    </source>
</evidence>
<comment type="caution">
    <text evidence="14">The sequence shown here is derived from an EMBL/GenBank/DDBJ whole genome shotgun (WGS) entry which is preliminary data.</text>
</comment>
<comment type="similarity">
    <text evidence="3">Belongs to the peptidase M1 family.</text>
</comment>
<dbReference type="Pfam" id="PF01433">
    <property type="entry name" value="Peptidase_M1"/>
    <property type="match status" value="1"/>
</dbReference>
<dbReference type="GO" id="GO:0005737">
    <property type="term" value="C:cytoplasm"/>
    <property type="evidence" value="ECO:0007669"/>
    <property type="project" value="TreeGrafter"/>
</dbReference>
<keyword evidence="7" id="KW-0645">Protease</keyword>
<gene>
    <name evidence="14" type="ORF">F6U93_00110</name>
</gene>
<comment type="cofactor">
    <cofactor evidence="2">
        <name>Zn(2+)</name>
        <dbReference type="ChEBI" id="CHEBI:29105"/>
    </cofactor>
</comment>
<dbReference type="SUPFAM" id="SSF55486">
    <property type="entry name" value="Metalloproteases ('zincins'), catalytic domain"/>
    <property type="match status" value="1"/>
</dbReference>
<dbReference type="InterPro" id="IPR045357">
    <property type="entry name" value="Aminopeptidase_N-like_N"/>
</dbReference>
<dbReference type="CDD" id="cd09603">
    <property type="entry name" value="M1_APN_like"/>
    <property type="match status" value="1"/>
</dbReference>
<evidence type="ECO:0000256" key="4">
    <source>
        <dbReference type="ARBA" id="ARBA00012564"/>
    </source>
</evidence>
<keyword evidence="9" id="KW-0378">Hydrolase</keyword>
<protein>
    <recommendedName>
        <fullName evidence="5">Aminopeptidase N</fullName>
        <ecNumber evidence="4">3.4.11.2</ecNumber>
    </recommendedName>
</protein>
<evidence type="ECO:0000256" key="9">
    <source>
        <dbReference type="ARBA" id="ARBA00022801"/>
    </source>
</evidence>
<evidence type="ECO:0000259" key="13">
    <source>
        <dbReference type="Pfam" id="PF17900"/>
    </source>
</evidence>
<keyword evidence="15" id="KW-1185">Reference proteome</keyword>
<evidence type="ECO:0000256" key="2">
    <source>
        <dbReference type="ARBA" id="ARBA00001947"/>
    </source>
</evidence>
<dbReference type="InterPro" id="IPR050344">
    <property type="entry name" value="Peptidase_M1_aminopeptidases"/>
</dbReference>
<evidence type="ECO:0000256" key="7">
    <source>
        <dbReference type="ARBA" id="ARBA00022670"/>
    </source>
</evidence>
<dbReference type="GO" id="GO:0043171">
    <property type="term" value="P:peptide catabolic process"/>
    <property type="evidence" value="ECO:0007669"/>
    <property type="project" value="TreeGrafter"/>
</dbReference>
<evidence type="ECO:0000256" key="8">
    <source>
        <dbReference type="ARBA" id="ARBA00022723"/>
    </source>
</evidence>
<dbReference type="GO" id="GO:0070006">
    <property type="term" value="F:metalloaminopeptidase activity"/>
    <property type="evidence" value="ECO:0007669"/>
    <property type="project" value="TreeGrafter"/>
</dbReference>
<comment type="catalytic activity">
    <reaction evidence="1">
        <text>Release of an N-terminal amino acid, Xaa-|-Yaa- from a peptide, amide or arylamide. Xaa is preferably Ala, but may be most amino acids including Pro (slow action). When a terminal hydrophobic residue is followed by a prolyl residue, the two may be released as an intact Xaa-Pro dipeptide.</text>
        <dbReference type="EC" id="3.4.11.2"/>
    </reaction>
</comment>
<dbReference type="GO" id="GO:0042277">
    <property type="term" value="F:peptide binding"/>
    <property type="evidence" value="ECO:0007669"/>
    <property type="project" value="TreeGrafter"/>
</dbReference>
<dbReference type="Gene3D" id="1.10.390.10">
    <property type="entry name" value="Neutral Protease Domain 2"/>
    <property type="match status" value="1"/>
</dbReference>
<dbReference type="EMBL" id="WAAT01000001">
    <property type="protein sequence ID" value="KAB1071883.1"/>
    <property type="molecule type" value="Genomic_DNA"/>
</dbReference>
<dbReference type="GO" id="GO:0016285">
    <property type="term" value="F:alanyl aminopeptidase activity"/>
    <property type="evidence" value="ECO:0007669"/>
    <property type="project" value="UniProtKB-EC"/>
</dbReference>
<dbReference type="GO" id="GO:0005615">
    <property type="term" value="C:extracellular space"/>
    <property type="evidence" value="ECO:0007669"/>
    <property type="project" value="TreeGrafter"/>
</dbReference>
<dbReference type="Gene3D" id="2.60.40.1730">
    <property type="entry name" value="tricorn interacting facor f3 domain"/>
    <property type="match status" value="1"/>
</dbReference>
<dbReference type="Proteomes" id="UP000441333">
    <property type="component" value="Unassembled WGS sequence"/>
</dbReference>
<keyword evidence="10" id="KW-0862">Zinc</keyword>
<dbReference type="InterPro" id="IPR014782">
    <property type="entry name" value="Peptidase_M1_dom"/>
</dbReference>
<dbReference type="InterPro" id="IPR001930">
    <property type="entry name" value="Peptidase_M1"/>
</dbReference>
<keyword evidence="6" id="KW-0031">Aminopeptidase</keyword>
<accession>A0A6N6MKV3</accession>
<sequence>MNRILLIIFCISSCLSFSQQINDVDFKTAKVDISFGDLLAKEVVGTVVYEFDVLRDVDSVYIDAQNFRTISAILDDNKELGVYNGKHLVIKQAFKANTSHQLKISWKVQPKKALYFIDWEYIQGHRQIWTQGQGKYTSNWMPSFDDMNEKVEFDLSITFDKSYEVIGNGKLINKTYSGDNTTWHFDMRKPMSSYLVAFAIGEYAKKTRISNNGVALEMYYYPEDANKFEPTYRYMQQMFDFLQQEIGVPYPWQNYKQIPVKDFLYAGMENTGATIFSDAYLIDETAFVDKNYVNVNAHELAHQWFGDLITETSGTHHWLQEGFATYFALLVEREVFGEDYYQYKLYEYAQELLDQDKAGRSTALLDPKSSSTTFYKKGAWVLTLLYDKVGEKDFKKAVKTYLDKHQYKNVETQDFIREVEASSGKKLSDFVDIWLKSADYHYDLIEGFMRKNFKNYKGFLKLDCEASKEKCMKFLEDSENKYMNAEVIRQLGGDLPDSIFNLKSIKERQAIAQSLSTIPEEFKVDYETLLQDKSYTTVEAALYNLWSNFPDDNKLYLAQTKGMEGFNDKNIRILWLTLALITEDFEPENTTLYFNELTGYTRPKYGFETRQNAFAYLNQIRACQAECQENLKEAEKHHNWRFSKFAKQLLSEE</sequence>
<keyword evidence="11" id="KW-0482">Metalloprotease</keyword>
<feature type="domain" description="Aminopeptidase N-like N-terminal" evidence="13">
    <location>
        <begin position="40"/>
        <end position="195"/>
    </location>
</feature>
<evidence type="ECO:0000256" key="3">
    <source>
        <dbReference type="ARBA" id="ARBA00010136"/>
    </source>
</evidence>
<evidence type="ECO:0000313" key="14">
    <source>
        <dbReference type="EMBL" id="KAB1071883.1"/>
    </source>
</evidence>
<keyword evidence="8" id="KW-0479">Metal-binding</keyword>
<name>A0A6N6MKV3_9FLAO</name>
<evidence type="ECO:0000259" key="12">
    <source>
        <dbReference type="Pfam" id="PF01433"/>
    </source>
</evidence>
<evidence type="ECO:0000256" key="11">
    <source>
        <dbReference type="ARBA" id="ARBA00023049"/>
    </source>
</evidence>
<dbReference type="SUPFAM" id="SSF63737">
    <property type="entry name" value="Leukotriene A4 hydrolase N-terminal domain"/>
    <property type="match status" value="1"/>
</dbReference>
<dbReference type="GO" id="GO:0016020">
    <property type="term" value="C:membrane"/>
    <property type="evidence" value="ECO:0007669"/>
    <property type="project" value="TreeGrafter"/>
</dbReference>
<dbReference type="PANTHER" id="PTHR11533:SF174">
    <property type="entry name" value="PUROMYCIN-SENSITIVE AMINOPEPTIDASE-RELATED"/>
    <property type="match status" value="1"/>
</dbReference>
<dbReference type="PANTHER" id="PTHR11533">
    <property type="entry name" value="PROTEASE M1 ZINC METALLOPROTEASE"/>
    <property type="match status" value="1"/>
</dbReference>
<organism evidence="14 15">
    <name type="scientific">Pseudotamlana haliotis</name>
    <dbReference type="NCBI Taxonomy" id="2614804"/>
    <lineage>
        <taxon>Bacteria</taxon>
        <taxon>Pseudomonadati</taxon>
        <taxon>Bacteroidota</taxon>
        <taxon>Flavobacteriia</taxon>
        <taxon>Flavobacteriales</taxon>
        <taxon>Flavobacteriaceae</taxon>
        <taxon>Pseudotamlana</taxon>
    </lineage>
</organism>
<feature type="domain" description="Peptidase M1 membrane alanine aminopeptidase" evidence="12">
    <location>
        <begin position="235"/>
        <end position="434"/>
    </location>
</feature>
<evidence type="ECO:0000256" key="6">
    <source>
        <dbReference type="ARBA" id="ARBA00022438"/>
    </source>
</evidence>
<dbReference type="InterPro" id="IPR027268">
    <property type="entry name" value="Peptidase_M4/M1_CTD_sf"/>
</dbReference>
<dbReference type="AlphaFoldDB" id="A0A6N6MKV3"/>
<dbReference type="PRINTS" id="PR00756">
    <property type="entry name" value="ALADIPTASE"/>
</dbReference>